<keyword evidence="2" id="KW-1185">Reference proteome</keyword>
<sequence length="627" mass="67146">MGLHLRFGHKIVLAASAIVLVVFSSFAVISESRQRDEIRKSVQQFLQAVGSDSASSISHWIAGRTLLVENLAQAAALSPHSQAVAPYLSLQSMKQTFIATFVGWEDGAFVTFPDDPMPAGYDPRSRPWYELGMAASGVAITEPYADSITRELLVSIVDKVQVRGQVLAVAGADVALKSVVDIINAADLKGMGYAFLVSADGKVLVHPDPSMYMHRLDDVVPGAQPSLLDRLQEVSGGKELLMFIPVRGLPSLDWRIGLVVDKQKAYAPIEASRRVTFITLFLAVLVVIALLGALVQRLLLPLRTMSNAMHDIAQGEGDLTVRLANRSNDEFGALAQSFNRFVGRVHESMQQVATATKAVEQGVRAVTQASEASLSSSSEQSTRTSSVVTAIQQLGAATQDIAQNAALASQRTVSARDQATSGYAVLTDTITAIDHLTQLIGASGNSIDSLHAKTAGIGQILDVITGISQQTNLLALNAAIEAARAGEAGRGFAVVADEVRSLAHRTQQSARQVQQLIEELQEEAQRSVGQMQDSQHYGKESIDIAQKAGVRLGSITTIVGEIDGINHSVAAATEEQSTVADLISSDTTELDLLNRRGVENLRETLDACARLQQQVESLRELVSGFRL</sequence>
<dbReference type="Proteomes" id="UP000624243">
    <property type="component" value="Unassembled WGS sequence"/>
</dbReference>
<gene>
    <name evidence="1" type="ORF">HU758_015550</name>
</gene>
<organism evidence="1 2">
    <name type="scientific">Pseudomonas kurunegalensis</name>
    <dbReference type="NCBI Taxonomy" id="485880"/>
    <lineage>
        <taxon>Bacteria</taxon>
        <taxon>Pseudomonadati</taxon>
        <taxon>Pseudomonadota</taxon>
        <taxon>Gammaproteobacteria</taxon>
        <taxon>Pseudomonadales</taxon>
        <taxon>Pseudomonadaceae</taxon>
        <taxon>Pseudomonas</taxon>
    </lineage>
</organism>
<protein>
    <submittedName>
        <fullName evidence="1">Methyl-accepting chemotaxis protein</fullName>
    </submittedName>
</protein>
<comment type="caution">
    <text evidence="1">The sequence shown here is derived from an EMBL/GenBank/DDBJ whole genome shotgun (WGS) entry which is preliminary data.</text>
</comment>
<evidence type="ECO:0000313" key="1">
    <source>
        <dbReference type="EMBL" id="MBV4516599.1"/>
    </source>
</evidence>
<accession>A0ACC5UQA6</accession>
<dbReference type="EMBL" id="JABWSB020000009">
    <property type="protein sequence ID" value="MBV4516599.1"/>
    <property type="molecule type" value="Genomic_DNA"/>
</dbReference>
<reference evidence="1 2" key="1">
    <citation type="journal article" date="2020" name="Microorganisms">
        <title>Reliable Identification of Environmental Pseudomonas Isolates Using the rpoD Gene.</title>
        <authorList>
            <consortium name="The Broad Institute Genome Sequencing Platform"/>
            <person name="Girard L."/>
            <person name="Lood C."/>
            <person name="Rokni-Zadeh H."/>
            <person name="van Noort V."/>
            <person name="Lavigne R."/>
            <person name="De Mot R."/>
        </authorList>
    </citation>
    <scope>NUCLEOTIDE SEQUENCE [LARGE SCALE GENOMIC DNA]</scope>
    <source>
        <strain evidence="1 2">RW1P2</strain>
    </source>
</reference>
<name>A0ACC5UQA6_9PSED</name>
<proteinExistence type="predicted"/>
<evidence type="ECO:0000313" key="2">
    <source>
        <dbReference type="Proteomes" id="UP000624243"/>
    </source>
</evidence>